<evidence type="ECO:0000313" key="2">
    <source>
        <dbReference type="Proteomes" id="UP000003477"/>
    </source>
</evidence>
<dbReference type="AlphaFoldDB" id="G5J1Z5"/>
<dbReference type="PATRIC" id="fig|423471.3.peg.1423"/>
<accession>G5J1Z5</accession>
<dbReference type="EMBL" id="AESD01000232">
    <property type="protein sequence ID" value="EHJ13800.1"/>
    <property type="molecule type" value="Genomic_DNA"/>
</dbReference>
<name>G5J1Z5_CROWT</name>
<proteinExistence type="predicted"/>
<evidence type="ECO:0000313" key="1">
    <source>
        <dbReference type="EMBL" id="EHJ13800.1"/>
    </source>
</evidence>
<comment type="caution">
    <text evidence="1">The sequence shown here is derived from an EMBL/GenBank/DDBJ whole genome shotgun (WGS) entry which is preliminary data.</text>
</comment>
<dbReference type="Proteomes" id="UP000003477">
    <property type="component" value="Unassembled WGS sequence"/>
</dbReference>
<protein>
    <submittedName>
        <fullName evidence="1">Uncharacterized protein</fullName>
    </submittedName>
</protein>
<reference evidence="1 2" key="1">
    <citation type="journal article" date="2011" name="Front. Microbiol.">
        <title>Two Strains of Crocosphaera watsonii with Highly Conserved Genomes are Distinguished by Strain-Specific Features.</title>
        <authorList>
            <person name="Bench S.R."/>
            <person name="Ilikchyan I.N."/>
            <person name="Tripp H.J."/>
            <person name="Zehr J.P."/>
        </authorList>
    </citation>
    <scope>NUCLEOTIDE SEQUENCE [LARGE SCALE GENOMIC DNA]</scope>
    <source>
        <strain evidence="1 2">WH 0003</strain>
    </source>
</reference>
<sequence length="214" mass="24635">MRGLLQTQLMQFYTPEFLRTAQAIGTATYALDDPPHELRKACHDLRGGALTALTSFSRLLSRRPGDQHLVRKAVFLARDHAKMMRSILPDLDEAIHAADERVKRHSIHEFVDKWHEITVEMVSKRIRVVALCDFECYITSRCLESSAVDRILYNYINNAVRFSDGEIVRLTVIRLNSVLTRWVVENQLTNRQKVWLHKTLGDELAGLFQGGYTQ</sequence>
<organism evidence="1 2">
    <name type="scientific">Crocosphaera watsonii WH 0003</name>
    <dbReference type="NCBI Taxonomy" id="423471"/>
    <lineage>
        <taxon>Bacteria</taxon>
        <taxon>Bacillati</taxon>
        <taxon>Cyanobacteriota</taxon>
        <taxon>Cyanophyceae</taxon>
        <taxon>Oscillatoriophycideae</taxon>
        <taxon>Chroococcales</taxon>
        <taxon>Aphanothecaceae</taxon>
        <taxon>Crocosphaera</taxon>
    </lineage>
</organism>
<gene>
    <name evidence="1" type="ORF">CWATWH0003_1526</name>
</gene>